<reference evidence="1" key="1">
    <citation type="submission" date="2024-06" db="EMBL/GenBank/DDBJ databases">
        <title>Vaginal Lactobacillus fatty acid response mechanisms reveal a metabolite-targeted strategy for bacterial vaginosis treatment.</title>
        <authorList>
            <person name="Zhu M."/>
            <person name="Blainey P.C."/>
            <person name="Bloom S.M."/>
            <person name="Kwon D.S."/>
        </authorList>
    </citation>
    <scope>NUCLEOTIDE SEQUENCE</scope>
    <source>
        <strain evidence="1">194_F1_1</strain>
    </source>
</reference>
<feature type="non-terminal residue" evidence="1">
    <location>
        <position position="138"/>
    </location>
</feature>
<accession>A0ABV2B4Z9</accession>
<dbReference type="Proteomes" id="UP001434419">
    <property type="component" value="Unassembled WGS sequence"/>
</dbReference>
<sequence length="138" mass="16244">MKQRNISLSYFVDHYLNDENSEKEVNYSEILNIAFYEKDKIAAEEIKRQIFSDKSSSNELRDRATLIVDMIDNQGQSNVDARIINSIFKHDNWTQYDEAIILLGNIIRTSNVLNMSPLVLTLIRKYKDLDKEKIEKQR</sequence>
<name>A0ABV2B4Z9_9LACO</name>
<dbReference type="EMBL" id="JBETVU010000004">
    <property type="protein sequence ID" value="MES5148361.1"/>
    <property type="molecule type" value="Genomic_DNA"/>
</dbReference>
<keyword evidence="2" id="KW-1185">Reference proteome</keyword>
<gene>
    <name evidence="1" type="ORF">ABVC42_00070</name>
</gene>
<protein>
    <submittedName>
        <fullName evidence="1">XRE family transcriptional regulator</fullName>
    </submittedName>
</protein>
<comment type="caution">
    <text evidence="1">The sequence shown here is derived from an EMBL/GenBank/DDBJ whole genome shotgun (WGS) entry which is preliminary data.</text>
</comment>
<evidence type="ECO:0000313" key="2">
    <source>
        <dbReference type="Proteomes" id="UP001434419"/>
    </source>
</evidence>
<organism evidence="1 2">
    <name type="scientific">Lactobacillus crispatus</name>
    <dbReference type="NCBI Taxonomy" id="47770"/>
    <lineage>
        <taxon>Bacteria</taxon>
        <taxon>Bacillati</taxon>
        <taxon>Bacillota</taxon>
        <taxon>Bacilli</taxon>
        <taxon>Lactobacillales</taxon>
        <taxon>Lactobacillaceae</taxon>
        <taxon>Lactobacillus</taxon>
    </lineage>
</organism>
<evidence type="ECO:0000313" key="1">
    <source>
        <dbReference type="EMBL" id="MES5148361.1"/>
    </source>
</evidence>
<proteinExistence type="predicted"/>